<evidence type="ECO:0000259" key="1">
    <source>
        <dbReference type="PROSITE" id="PS50011"/>
    </source>
</evidence>
<reference evidence="2 3" key="1">
    <citation type="submission" date="2018-06" db="EMBL/GenBank/DDBJ databases">
        <title>Comparative genomics reveals the genomic features of Rhizophagus irregularis, R. cerebriforme, R. diaphanum and Gigaspora rosea, and their symbiotic lifestyle signature.</title>
        <authorList>
            <person name="Morin E."/>
            <person name="San Clemente H."/>
            <person name="Chen E.C.H."/>
            <person name="De La Providencia I."/>
            <person name="Hainaut M."/>
            <person name="Kuo A."/>
            <person name="Kohler A."/>
            <person name="Murat C."/>
            <person name="Tang N."/>
            <person name="Roy S."/>
            <person name="Loubradou J."/>
            <person name="Henrissat B."/>
            <person name="Grigoriev I.V."/>
            <person name="Corradi N."/>
            <person name="Roux C."/>
            <person name="Martin F.M."/>
        </authorList>
    </citation>
    <scope>NUCLEOTIDE SEQUENCE [LARGE SCALE GENOMIC DNA]</scope>
    <source>
        <strain evidence="2 3">DAOM 194757</strain>
    </source>
</reference>
<sequence>KGILSKSNIYSFRIIITEVFTGYPPYHDILHGKDLATCICLDYRPKIRYEVPRLLLDLMNKCLDADSQNRPTAKELANGLSQFFIDLKNYKTSN</sequence>
<name>A0A397W9S4_9GLOM</name>
<dbReference type="Gene3D" id="1.10.510.10">
    <property type="entry name" value="Transferase(Phosphotransferase) domain 1"/>
    <property type="match status" value="1"/>
</dbReference>
<dbReference type="InterPro" id="IPR011009">
    <property type="entry name" value="Kinase-like_dom_sf"/>
</dbReference>
<dbReference type="Proteomes" id="UP000266673">
    <property type="component" value="Unassembled WGS sequence"/>
</dbReference>
<protein>
    <recommendedName>
        <fullName evidence="1">Protein kinase domain-containing protein</fullName>
    </recommendedName>
</protein>
<dbReference type="PROSITE" id="PS50011">
    <property type="entry name" value="PROTEIN_KINASE_DOM"/>
    <property type="match status" value="1"/>
</dbReference>
<gene>
    <name evidence="2" type="ORF">C2G38_1948684</name>
</gene>
<dbReference type="AlphaFoldDB" id="A0A397W9S4"/>
<feature type="domain" description="Protein kinase" evidence="1">
    <location>
        <begin position="1"/>
        <end position="84"/>
    </location>
</feature>
<dbReference type="Pfam" id="PF07714">
    <property type="entry name" value="PK_Tyr_Ser-Thr"/>
    <property type="match status" value="1"/>
</dbReference>
<keyword evidence="3" id="KW-1185">Reference proteome</keyword>
<dbReference type="OrthoDB" id="2441886at2759"/>
<dbReference type="InterPro" id="IPR001245">
    <property type="entry name" value="Ser-Thr/Tyr_kinase_cat_dom"/>
</dbReference>
<proteinExistence type="predicted"/>
<dbReference type="GO" id="GO:0004672">
    <property type="term" value="F:protein kinase activity"/>
    <property type="evidence" value="ECO:0007669"/>
    <property type="project" value="InterPro"/>
</dbReference>
<dbReference type="EMBL" id="QKWP01000012">
    <property type="protein sequence ID" value="RIB30457.1"/>
    <property type="molecule type" value="Genomic_DNA"/>
</dbReference>
<dbReference type="SUPFAM" id="SSF56112">
    <property type="entry name" value="Protein kinase-like (PK-like)"/>
    <property type="match status" value="1"/>
</dbReference>
<comment type="caution">
    <text evidence="2">The sequence shown here is derived from an EMBL/GenBank/DDBJ whole genome shotgun (WGS) entry which is preliminary data.</text>
</comment>
<evidence type="ECO:0000313" key="2">
    <source>
        <dbReference type="EMBL" id="RIB30457.1"/>
    </source>
</evidence>
<organism evidence="2 3">
    <name type="scientific">Gigaspora rosea</name>
    <dbReference type="NCBI Taxonomy" id="44941"/>
    <lineage>
        <taxon>Eukaryota</taxon>
        <taxon>Fungi</taxon>
        <taxon>Fungi incertae sedis</taxon>
        <taxon>Mucoromycota</taxon>
        <taxon>Glomeromycotina</taxon>
        <taxon>Glomeromycetes</taxon>
        <taxon>Diversisporales</taxon>
        <taxon>Gigasporaceae</taxon>
        <taxon>Gigaspora</taxon>
    </lineage>
</organism>
<accession>A0A397W9S4</accession>
<dbReference type="GO" id="GO:0005524">
    <property type="term" value="F:ATP binding"/>
    <property type="evidence" value="ECO:0007669"/>
    <property type="project" value="InterPro"/>
</dbReference>
<feature type="non-terminal residue" evidence="2">
    <location>
        <position position="1"/>
    </location>
</feature>
<evidence type="ECO:0000313" key="3">
    <source>
        <dbReference type="Proteomes" id="UP000266673"/>
    </source>
</evidence>
<dbReference type="InterPro" id="IPR000719">
    <property type="entry name" value="Prot_kinase_dom"/>
</dbReference>